<dbReference type="Pfam" id="PF16363">
    <property type="entry name" value="GDP_Man_Dehyd"/>
    <property type="match status" value="1"/>
</dbReference>
<evidence type="ECO:0000313" key="4">
    <source>
        <dbReference type="Proteomes" id="UP000178446"/>
    </source>
</evidence>
<dbReference type="EMBL" id="MGGB01000021">
    <property type="protein sequence ID" value="OGM19196.1"/>
    <property type="molecule type" value="Genomic_DNA"/>
</dbReference>
<dbReference type="Proteomes" id="UP000178446">
    <property type="component" value="Unassembled WGS sequence"/>
</dbReference>
<protein>
    <submittedName>
        <fullName evidence="3">Epimerase</fullName>
    </submittedName>
</protein>
<accession>A0A1F7XW00</accession>
<organism evidence="3 4">
    <name type="scientific">Candidatus Woesebacteria bacterium RIFCSPHIGHO2_01_FULL_37_10</name>
    <dbReference type="NCBI Taxonomy" id="1802489"/>
    <lineage>
        <taxon>Bacteria</taxon>
        <taxon>Candidatus Woeseibacteriota</taxon>
    </lineage>
</organism>
<dbReference type="GO" id="GO:0006567">
    <property type="term" value="P:L-threonine catabolic process"/>
    <property type="evidence" value="ECO:0007669"/>
    <property type="project" value="TreeGrafter"/>
</dbReference>
<feature type="domain" description="NAD(P)-binding" evidence="2">
    <location>
        <begin position="8"/>
        <end position="326"/>
    </location>
</feature>
<comment type="caution">
    <text evidence="3">The sequence shown here is derived from an EMBL/GenBank/DDBJ whole genome shotgun (WGS) entry which is preliminary data.</text>
</comment>
<proteinExistence type="inferred from homology"/>
<evidence type="ECO:0000313" key="3">
    <source>
        <dbReference type="EMBL" id="OGM19196.1"/>
    </source>
</evidence>
<gene>
    <name evidence="3" type="ORF">A2685_03300</name>
</gene>
<comment type="similarity">
    <text evidence="1">Belongs to the NAD(P)-dependent epimerase/dehydratase family.</text>
</comment>
<dbReference type="Gene3D" id="3.40.50.720">
    <property type="entry name" value="NAD(P)-binding Rossmann-like Domain"/>
    <property type="match status" value="1"/>
</dbReference>
<dbReference type="InterPro" id="IPR051225">
    <property type="entry name" value="NAD(P)_epim/dehydratase"/>
</dbReference>
<dbReference type="InterPro" id="IPR016040">
    <property type="entry name" value="NAD(P)-bd_dom"/>
</dbReference>
<dbReference type="GO" id="GO:0008743">
    <property type="term" value="F:L-threonine 3-dehydrogenase activity"/>
    <property type="evidence" value="ECO:0007669"/>
    <property type="project" value="TreeGrafter"/>
</dbReference>
<name>A0A1F7XW00_9BACT</name>
<dbReference type="PANTHER" id="PTHR42687:SF1">
    <property type="entry name" value="L-THREONINE 3-DEHYDROGENASE, MITOCHONDRIAL"/>
    <property type="match status" value="1"/>
</dbReference>
<evidence type="ECO:0000259" key="2">
    <source>
        <dbReference type="Pfam" id="PF16363"/>
    </source>
</evidence>
<sequence>MDKKNTIFITGANGEIGHGLIIKLSDSKDVRIITLDLSKLDTKLKPLIYEEFRGSVTDKNLVNKIFNKYKINTIYHLAAILSTGAEKNPELAQEVNVGGTALLLEIANRNMIKLQHKIKFIFPSTVAVYGILDIKTKQKTGAIKENEYLTPITMYGINKLYCENLGKYYSESYRLLATHNKRYIDFRCVRFPGIISASTIPTGGTSDYAPEILHAAAKGQKYKCFVRPDTTIPFMVMPDAIKALLQLVEVPKKKLRHAIYNVQGFSASAKEISKIVKFAFPESKISFNPDINRQKIVDSWPESIDDTRAKKDWGWKPNFNFERAFRDYLVPEIKKNY</sequence>
<dbReference type="SUPFAM" id="SSF51735">
    <property type="entry name" value="NAD(P)-binding Rossmann-fold domains"/>
    <property type="match status" value="1"/>
</dbReference>
<dbReference type="AlphaFoldDB" id="A0A1F7XW00"/>
<reference evidence="3 4" key="1">
    <citation type="journal article" date="2016" name="Nat. Commun.">
        <title>Thousands of microbial genomes shed light on interconnected biogeochemical processes in an aquifer system.</title>
        <authorList>
            <person name="Anantharaman K."/>
            <person name="Brown C.T."/>
            <person name="Hug L.A."/>
            <person name="Sharon I."/>
            <person name="Castelle C.J."/>
            <person name="Probst A.J."/>
            <person name="Thomas B.C."/>
            <person name="Singh A."/>
            <person name="Wilkins M.J."/>
            <person name="Karaoz U."/>
            <person name="Brodie E.L."/>
            <person name="Williams K.H."/>
            <person name="Hubbard S.S."/>
            <person name="Banfield J.F."/>
        </authorList>
    </citation>
    <scope>NUCLEOTIDE SEQUENCE [LARGE SCALE GENOMIC DNA]</scope>
</reference>
<evidence type="ECO:0000256" key="1">
    <source>
        <dbReference type="ARBA" id="ARBA00007637"/>
    </source>
</evidence>
<dbReference type="InterPro" id="IPR036291">
    <property type="entry name" value="NAD(P)-bd_dom_sf"/>
</dbReference>
<dbReference type="PANTHER" id="PTHR42687">
    <property type="entry name" value="L-THREONINE 3-DEHYDROGENASE"/>
    <property type="match status" value="1"/>
</dbReference>